<feature type="compositionally biased region" description="Basic and acidic residues" evidence="1">
    <location>
        <begin position="94"/>
        <end position="113"/>
    </location>
</feature>
<accession>A0A7R9L4P0</accession>
<feature type="non-terminal residue" evidence="2">
    <location>
        <position position="1"/>
    </location>
</feature>
<name>A0A7R9L4P0_9ACAR</name>
<proteinExistence type="predicted"/>
<dbReference type="OrthoDB" id="6489413at2759"/>
<dbReference type="EMBL" id="CAJPIZ010015347">
    <property type="protein sequence ID" value="CAG2115228.1"/>
    <property type="molecule type" value="Genomic_DNA"/>
</dbReference>
<dbReference type="EMBL" id="OC869922">
    <property type="protein sequence ID" value="CAD7634798.1"/>
    <property type="molecule type" value="Genomic_DNA"/>
</dbReference>
<feature type="region of interest" description="Disordered" evidence="1">
    <location>
        <begin position="94"/>
        <end position="158"/>
    </location>
</feature>
<organism evidence="2">
    <name type="scientific">Medioppia subpectinata</name>
    <dbReference type="NCBI Taxonomy" id="1979941"/>
    <lineage>
        <taxon>Eukaryota</taxon>
        <taxon>Metazoa</taxon>
        <taxon>Ecdysozoa</taxon>
        <taxon>Arthropoda</taxon>
        <taxon>Chelicerata</taxon>
        <taxon>Arachnida</taxon>
        <taxon>Acari</taxon>
        <taxon>Acariformes</taxon>
        <taxon>Sarcoptiformes</taxon>
        <taxon>Oribatida</taxon>
        <taxon>Brachypylina</taxon>
        <taxon>Oppioidea</taxon>
        <taxon>Oppiidae</taxon>
        <taxon>Medioppia</taxon>
    </lineage>
</organism>
<reference evidence="2" key="1">
    <citation type="submission" date="2020-11" db="EMBL/GenBank/DDBJ databases">
        <authorList>
            <person name="Tran Van P."/>
        </authorList>
    </citation>
    <scope>NUCLEOTIDE SEQUENCE</scope>
</reference>
<protein>
    <submittedName>
        <fullName evidence="2">Uncharacterized protein</fullName>
    </submittedName>
</protein>
<evidence type="ECO:0000313" key="3">
    <source>
        <dbReference type="Proteomes" id="UP000759131"/>
    </source>
</evidence>
<feature type="compositionally biased region" description="Basic and acidic residues" evidence="1">
    <location>
        <begin position="121"/>
        <end position="154"/>
    </location>
</feature>
<keyword evidence="3" id="KW-1185">Reference proteome</keyword>
<sequence length="261" mass="31065">MFCNRPVIGWKSASCYLRQDLRDCESRYGFQSNPPSMSSTACRNYDDFRNCVVRIVRQSCYTNDLQMISTYLVDKAQELSWSCVVSPDYDGSRYDSNYDRDRNRDYNRDRDHNYGSNHGSAYDRDRYDNRDRDRYDRDRYDRDRDRSPYDRDRGYGSGYDSRGGSGDCLENVGYFLRSCEDQLTQRQRDARDYQNRNPSDSQRRMCCALYYYRDCVSRLVQDRCRDPTPYAVDILMGSRKRDLTFTCRDYSRDTCSHSSVT</sequence>
<gene>
    <name evidence="2" type="ORF">OSB1V03_LOCUS15192</name>
</gene>
<evidence type="ECO:0000256" key="1">
    <source>
        <dbReference type="SAM" id="MobiDB-lite"/>
    </source>
</evidence>
<evidence type="ECO:0000313" key="2">
    <source>
        <dbReference type="EMBL" id="CAD7634798.1"/>
    </source>
</evidence>
<dbReference type="AlphaFoldDB" id="A0A7R9L4P0"/>
<dbReference type="Proteomes" id="UP000759131">
    <property type="component" value="Unassembled WGS sequence"/>
</dbReference>